<evidence type="ECO:0000313" key="3">
    <source>
        <dbReference type="Proteomes" id="UP000765509"/>
    </source>
</evidence>
<name>A0A9Q3FMK8_9BASI</name>
<dbReference type="Proteomes" id="UP000765509">
    <property type="component" value="Unassembled WGS sequence"/>
</dbReference>
<feature type="region of interest" description="Disordered" evidence="1">
    <location>
        <begin position="154"/>
        <end position="203"/>
    </location>
</feature>
<sequence length="310" mass="34257">MSSKLTELTDSSPPVPQPSVLCGSGILRRLASSGHFDSGQTCDGYKAVEVLDPPCTEFLAKGKKPSCCPGTAASNIRRYLWSKEDRPFGKEFPVSEGQTPNATSGYSDLSGSRKRDVARWTNVGGSIPGGDRPISSSSAVPFFRINTEGVVKRIRGISNSPPDRDAKGSDELDGSSHTRPAINPAVRPSPIQQCRDSPIDTSHKLQLEASSSRRREELSPLLFPAAQVFQQRDCWPIQVTREHPNMASENQDAVARFRQVDRNSREVIIYANDRTIPDTAPEEMAEIFSWYEDELINDLQRTLNHMGRDN</sequence>
<feature type="region of interest" description="Disordered" evidence="1">
    <location>
        <begin position="91"/>
        <end position="113"/>
    </location>
</feature>
<feature type="compositionally biased region" description="Polar residues" evidence="1">
    <location>
        <begin position="96"/>
        <end position="110"/>
    </location>
</feature>
<accession>A0A9Q3FMK8</accession>
<gene>
    <name evidence="2" type="ORF">O181_080283</name>
</gene>
<comment type="caution">
    <text evidence="2">The sequence shown here is derived from an EMBL/GenBank/DDBJ whole genome shotgun (WGS) entry which is preliminary data.</text>
</comment>
<dbReference type="EMBL" id="AVOT02045211">
    <property type="protein sequence ID" value="MBW0540568.1"/>
    <property type="molecule type" value="Genomic_DNA"/>
</dbReference>
<organism evidence="2 3">
    <name type="scientific">Austropuccinia psidii MF-1</name>
    <dbReference type="NCBI Taxonomy" id="1389203"/>
    <lineage>
        <taxon>Eukaryota</taxon>
        <taxon>Fungi</taxon>
        <taxon>Dikarya</taxon>
        <taxon>Basidiomycota</taxon>
        <taxon>Pucciniomycotina</taxon>
        <taxon>Pucciniomycetes</taxon>
        <taxon>Pucciniales</taxon>
        <taxon>Sphaerophragmiaceae</taxon>
        <taxon>Austropuccinia</taxon>
    </lineage>
</organism>
<keyword evidence="3" id="KW-1185">Reference proteome</keyword>
<feature type="compositionally biased region" description="Basic and acidic residues" evidence="1">
    <location>
        <begin position="162"/>
        <end position="176"/>
    </location>
</feature>
<evidence type="ECO:0000313" key="2">
    <source>
        <dbReference type="EMBL" id="MBW0540568.1"/>
    </source>
</evidence>
<reference evidence="2" key="1">
    <citation type="submission" date="2021-03" db="EMBL/GenBank/DDBJ databases">
        <title>Draft genome sequence of rust myrtle Austropuccinia psidii MF-1, a brazilian biotype.</title>
        <authorList>
            <person name="Quecine M.C."/>
            <person name="Pachon D.M.R."/>
            <person name="Bonatelli M.L."/>
            <person name="Correr F.H."/>
            <person name="Franceschini L.M."/>
            <person name="Leite T.F."/>
            <person name="Margarido G.R.A."/>
            <person name="Almeida C.A."/>
            <person name="Ferrarezi J.A."/>
            <person name="Labate C.A."/>
        </authorList>
    </citation>
    <scope>NUCLEOTIDE SEQUENCE</scope>
    <source>
        <strain evidence="2">MF-1</strain>
    </source>
</reference>
<proteinExistence type="predicted"/>
<protein>
    <submittedName>
        <fullName evidence="2">Uncharacterized protein</fullName>
    </submittedName>
</protein>
<dbReference type="AlphaFoldDB" id="A0A9Q3FMK8"/>
<evidence type="ECO:0000256" key="1">
    <source>
        <dbReference type="SAM" id="MobiDB-lite"/>
    </source>
</evidence>